<dbReference type="OrthoDB" id="5900665at2759"/>
<evidence type="ECO:0000313" key="3">
    <source>
        <dbReference type="EMBL" id="CAD2204336.1"/>
    </source>
</evidence>
<feature type="compositionally biased region" description="Acidic residues" evidence="1">
    <location>
        <begin position="57"/>
        <end position="76"/>
    </location>
</feature>
<feature type="region of interest" description="Disordered" evidence="1">
    <location>
        <begin position="43"/>
        <end position="86"/>
    </location>
</feature>
<sequence length="240" mass="26784">MFGQKFCFSFVPSFSSVIFLLYLIFIFICLASTQRKSDWEEGEVGELRHENNKNGIDDEMDEGSGDSFNPDDEDDIGSSGLPPKELDETPIIQQQQINISSSSSSVVSPTTTPSTLINTTTTEYITTTTTKPTTKTYLNPLTTTTKTIKTTSTYKPPIFPTLTTTNILDLDEEQKLMQKQFQAALIVASVVALVLLSTLAILACFCCFCENSRRRRRPQNNNNNSRGSYTQGREQSKQII</sequence>
<comment type="caution">
    <text evidence="3">The sequence shown here is derived from an EMBL/GenBank/DDBJ whole genome shotgun (WGS) entry which is preliminary data.</text>
</comment>
<dbReference type="Proteomes" id="UP000580250">
    <property type="component" value="Unassembled WGS sequence"/>
</dbReference>
<reference evidence="3 4" key="1">
    <citation type="submission" date="2020-08" db="EMBL/GenBank/DDBJ databases">
        <authorList>
            <person name="Koutsovoulos G."/>
            <person name="Danchin GJ E."/>
        </authorList>
    </citation>
    <scope>NUCLEOTIDE SEQUENCE [LARGE SCALE GENOMIC DNA]</scope>
</reference>
<keyword evidence="2" id="KW-1133">Transmembrane helix</keyword>
<evidence type="ECO:0000313" key="4">
    <source>
        <dbReference type="Proteomes" id="UP000580250"/>
    </source>
</evidence>
<dbReference type="AlphaFoldDB" id="A0A6V7XYF2"/>
<feature type="compositionally biased region" description="Basic and acidic residues" evidence="1">
    <location>
        <begin position="43"/>
        <end position="56"/>
    </location>
</feature>
<organism evidence="3 4">
    <name type="scientific">Meloidogyne enterolobii</name>
    <name type="common">Root-knot nematode worm</name>
    <name type="synonym">Meloidogyne mayaguensis</name>
    <dbReference type="NCBI Taxonomy" id="390850"/>
    <lineage>
        <taxon>Eukaryota</taxon>
        <taxon>Metazoa</taxon>
        <taxon>Ecdysozoa</taxon>
        <taxon>Nematoda</taxon>
        <taxon>Chromadorea</taxon>
        <taxon>Rhabditida</taxon>
        <taxon>Tylenchina</taxon>
        <taxon>Tylenchomorpha</taxon>
        <taxon>Tylenchoidea</taxon>
        <taxon>Meloidogynidae</taxon>
        <taxon>Meloidogyninae</taxon>
        <taxon>Meloidogyne</taxon>
    </lineage>
</organism>
<keyword evidence="2" id="KW-0812">Transmembrane</keyword>
<feature type="region of interest" description="Disordered" evidence="1">
    <location>
        <begin position="216"/>
        <end position="240"/>
    </location>
</feature>
<protein>
    <submittedName>
        <fullName evidence="3">Uncharacterized protein</fullName>
    </submittedName>
</protein>
<accession>A0A6V7XYF2</accession>
<proteinExistence type="predicted"/>
<evidence type="ECO:0000256" key="2">
    <source>
        <dbReference type="SAM" id="Phobius"/>
    </source>
</evidence>
<feature type="transmembrane region" description="Helical" evidence="2">
    <location>
        <begin position="7"/>
        <end position="28"/>
    </location>
</feature>
<feature type="transmembrane region" description="Helical" evidence="2">
    <location>
        <begin position="183"/>
        <end position="209"/>
    </location>
</feature>
<name>A0A6V7XYF2_MELEN</name>
<feature type="compositionally biased region" description="Polar residues" evidence="1">
    <location>
        <begin position="227"/>
        <end position="240"/>
    </location>
</feature>
<gene>
    <name evidence="3" type="ORF">MENT_LOCUS58068</name>
</gene>
<keyword evidence="2" id="KW-0472">Membrane</keyword>
<dbReference type="EMBL" id="CAJEWN010002574">
    <property type="protein sequence ID" value="CAD2204336.1"/>
    <property type="molecule type" value="Genomic_DNA"/>
</dbReference>
<evidence type="ECO:0000256" key="1">
    <source>
        <dbReference type="SAM" id="MobiDB-lite"/>
    </source>
</evidence>